<dbReference type="HOGENOM" id="CLU_1082812_0_0_1"/>
<dbReference type="eggNOG" id="KOG0538">
    <property type="taxonomic scope" value="Eukaryota"/>
</dbReference>
<keyword evidence="4" id="KW-0560">Oxidoreductase</keyword>
<dbReference type="Pfam" id="PF01070">
    <property type="entry name" value="FMN_dh"/>
    <property type="match status" value="1"/>
</dbReference>
<comment type="cofactor">
    <cofactor evidence="1">
        <name>FMN</name>
        <dbReference type="ChEBI" id="CHEBI:58210"/>
    </cofactor>
</comment>
<evidence type="ECO:0000313" key="8">
    <source>
        <dbReference type="Proteomes" id="UP000002320"/>
    </source>
</evidence>
<dbReference type="InterPro" id="IPR013785">
    <property type="entry name" value="Aldolase_TIM"/>
</dbReference>
<keyword evidence="2" id="KW-0285">Flavoprotein</keyword>
<feature type="domain" description="FMN hydroxy acid dehydrogenase" evidence="5">
    <location>
        <begin position="1"/>
        <end position="257"/>
    </location>
</feature>
<gene>
    <name evidence="7" type="primary">6047299</name>
    <name evidence="6" type="ORF">CpipJ_CPIJ013712</name>
</gene>
<dbReference type="InterPro" id="IPR000262">
    <property type="entry name" value="FMN-dep_DH"/>
</dbReference>
<dbReference type="PROSITE" id="PS51349">
    <property type="entry name" value="FMN_HYDROXY_ACID_DH_2"/>
    <property type="match status" value="1"/>
</dbReference>
<keyword evidence="3" id="KW-0288">FMN</keyword>
<dbReference type="PANTHER" id="PTHR10578:SF107">
    <property type="entry name" value="2-HYDROXYACID OXIDASE 1"/>
    <property type="match status" value="1"/>
</dbReference>
<dbReference type="GO" id="GO:0016491">
    <property type="term" value="F:oxidoreductase activity"/>
    <property type="evidence" value="ECO:0007669"/>
    <property type="project" value="UniProtKB-KW"/>
</dbReference>
<accession>B0X406</accession>
<evidence type="ECO:0000256" key="4">
    <source>
        <dbReference type="ARBA" id="ARBA00023002"/>
    </source>
</evidence>
<evidence type="ECO:0000313" key="6">
    <source>
        <dbReference type="EMBL" id="EDS40083.1"/>
    </source>
</evidence>
<dbReference type="Gene3D" id="3.20.20.70">
    <property type="entry name" value="Aldolase class I"/>
    <property type="match status" value="1"/>
</dbReference>
<dbReference type="STRING" id="7176.B0X406"/>
<proteinExistence type="predicted"/>
<dbReference type="Proteomes" id="UP000002320">
    <property type="component" value="Unassembled WGS sequence"/>
</dbReference>
<dbReference type="VEuPathDB" id="VectorBase:CPIJ013712"/>
<evidence type="ECO:0000256" key="2">
    <source>
        <dbReference type="ARBA" id="ARBA00022630"/>
    </source>
</evidence>
<dbReference type="KEGG" id="cqu:CpipJ_CPIJ013712"/>
<reference evidence="7" key="2">
    <citation type="submission" date="2020-05" db="UniProtKB">
        <authorList>
            <consortium name="EnsemblMetazoa"/>
        </authorList>
    </citation>
    <scope>IDENTIFICATION</scope>
    <source>
        <strain evidence="7">JHB</strain>
    </source>
</reference>
<dbReference type="InterPro" id="IPR037396">
    <property type="entry name" value="FMN_HAD"/>
</dbReference>
<evidence type="ECO:0000256" key="1">
    <source>
        <dbReference type="ARBA" id="ARBA00001917"/>
    </source>
</evidence>
<evidence type="ECO:0000313" key="7">
    <source>
        <dbReference type="EnsemblMetazoa" id="CPIJ013712-PA"/>
    </source>
</evidence>
<dbReference type="AlphaFoldDB" id="B0X406"/>
<keyword evidence="8" id="KW-1185">Reference proteome</keyword>
<dbReference type="PANTHER" id="PTHR10578">
    <property type="entry name" value="S -2-HYDROXY-ACID OXIDASE-RELATED"/>
    <property type="match status" value="1"/>
</dbReference>
<dbReference type="EMBL" id="DS232326">
    <property type="protein sequence ID" value="EDS40083.1"/>
    <property type="molecule type" value="Genomic_DNA"/>
</dbReference>
<reference evidence="6" key="1">
    <citation type="submission" date="2007-03" db="EMBL/GenBank/DDBJ databases">
        <title>Annotation of Culex pipiens quinquefasciatus.</title>
        <authorList>
            <consortium name="The Broad Institute Genome Sequencing Platform"/>
            <person name="Atkinson P.W."/>
            <person name="Hemingway J."/>
            <person name="Christensen B.M."/>
            <person name="Higgs S."/>
            <person name="Kodira C."/>
            <person name="Hannick L."/>
            <person name="Megy K."/>
            <person name="O'Leary S."/>
            <person name="Pearson M."/>
            <person name="Haas B.J."/>
            <person name="Mauceli E."/>
            <person name="Wortman J.R."/>
            <person name="Lee N.H."/>
            <person name="Guigo R."/>
            <person name="Stanke M."/>
            <person name="Alvarado L."/>
            <person name="Amedeo P."/>
            <person name="Antoine C.H."/>
            <person name="Arensburger P."/>
            <person name="Bidwell S.L."/>
            <person name="Crawford M."/>
            <person name="Camaro F."/>
            <person name="Devon K."/>
            <person name="Engels R."/>
            <person name="Hammond M."/>
            <person name="Howarth C."/>
            <person name="Koehrsen M."/>
            <person name="Lawson D."/>
            <person name="Montgomery P."/>
            <person name="Nene V."/>
            <person name="Nusbaum C."/>
            <person name="Puiu D."/>
            <person name="Romero-Severson J."/>
            <person name="Severson D.W."/>
            <person name="Shumway M."/>
            <person name="Sisk P."/>
            <person name="Stolte C."/>
            <person name="Zeng Q."/>
            <person name="Eisenstadt E."/>
            <person name="Fraser-Liggett C."/>
            <person name="Strausberg R."/>
            <person name="Galagan J."/>
            <person name="Birren B."/>
            <person name="Collins F.H."/>
        </authorList>
    </citation>
    <scope>NUCLEOTIDE SEQUENCE [LARGE SCALE GENOMIC DNA]</scope>
    <source>
        <strain evidence="6">JHB</strain>
    </source>
</reference>
<evidence type="ECO:0000259" key="5">
    <source>
        <dbReference type="PROSITE" id="PS51349"/>
    </source>
</evidence>
<dbReference type="InParanoid" id="B0X406"/>
<dbReference type="VEuPathDB" id="VectorBase:CQUJHB009601"/>
<evidence type="ECO:0000256" key="3">
    <source>
        <dbReference type="ARBA" id="ARBA00022643"/>
    </source>
</evidence>
<dbReference type="OrthoDB" id="25826at2759"/>
<protein>
    <recommendedName>
        <fullName evidence="5">FMN hydroxy acid dehydrogenase domain-containing protein</fullName>
    </recommendedName>
</protein>
<dbReference type="SUPFAM" id="SSF51395">
    <property type="entry name" value="FMN-linked oxidoreductases"/>
    <property type="match status" value="1"/>
</dbReference>
<name>B0X406_CULQU</name>
<organism>
    <name type="scientific">Culex quinquefasciatus</name>
    <name type="common">Southern house mosquito</name>
    <name type="synonym">Culex pungens</name>
    <dbReference type="NCBI Taxonomy" id="7176"/>
    <lineage>
        <taxon>Eukaryota</taxon>
        <taxon>Metazoa</taxon>
        <taxon>Ecdysozoa</taxon>
        <taxon>Arthropoda</taxon>
        <taxon>Hexapoda</taxon>
        <taxon>Insecta</taxon>
        <taxon>Pterygota</taxon>
        <taxon>Neoptera</taxon>
        <taxon>Endopterygota</taxon>
        <taxon>Diptera</taxon>
        <taxon>Nematocera</taxon>
        <taxon>Culicoidea</taxon>
        <taxon>Culicidae</taxon>
        <taxon>Culicinae</taxon>
        <taxon>Culicini</taxon>
        <taxon>Culex</taxon>
        <taxon>Culex</taxon>
    </lineage>
</organism>
<sequence length="257" mass="28750">MVNQVSNPILPFGIAPTSADRRVNSAVEIASLKVAEKLKIPFVLNLLSSITIEEAAEISPNASKWLEIYPFKDHRITEVLVQKVEKSNFSGIMVSTNESETSFFPSIEGIEMGYKPAVIHDLLELGLLKSNSSEKIYDRDSNEFWSYTKWLTGIAKHPIILKGNFNECDVIRAVESQISGFCLTDPSFQEIKAMQASIGKQTPLIVSGDVICEKLSAEYLKHGVDLVLIERATQWGFTINRQRGIEDVVRLYENAIK</sequence>
<dbReference type="EnsemblMetazoa" id="CPIJ013712-RA">
    <property type="protein sequence ID" value="CPIJ013712-PA"/>
    <property type="gene ID" value="CPIJ013712"/>
</dbReference>